<reference evidence="1 2" key="1">
    <citation type="submission" date="2013-08" db="EMBL/GenBank/DDBJ databases">
        <authorList>
            <person name="Weinstock G."/>
            <person name="Sodergren E."/>
            <person name="Wylie T."/>
            <person name="Fulton L."/>
            <person name="Fulton R."/>
            <person name="Fronick C."/>
            <person name="O'Laughlin M."/>
            <person name="Godfrey J."/>
            <person name="Miner T."/>
            <person name="Herter B."/>
            <person name="Appelbaum E."/>
            <person name="Cordes M."/>
            <person name="Lek S."/>
            <person name="Wollam A."/>
            <person name="Pepin K.H."/>
            <person name="Palsikar V.B."/>
            <person name="Mitreva M."/>
            <person name="Wilson R.K."/>
        </authorList>
    </citation>
    <scope>NUCLEOTIDE SEQUENCE [LARGE SCALE GENOMIC DNA]</scope>
    <source>
        <strain evidence="1 2">ATCC 700627</strain>
    </source>
</reference>
<evidence type="ECO:0000313" key="1">
    <source>
        <dbReference type="EMBL" id="ERK58871.1"/>
    </source>
</evidence>
<dbReference type="Gene3D" id="3.40.30.10">
    <property type="entry name" value="Glutaredoxin"/>
    <property type="match status" value="1"/>
</dbReference>
<dbReference type="HOGENOM" id="CLU_121850_3_1_9"/>
<evidence type="ECO:0000313" key="2">
    <source>
        <dbReference type="Proteomes" id="UP000016637"/>
    </source>
</evidence>
<dbReference type="Pfam" id="PF20207">
    <property type="entry name" value="DUF6568"/>
    <property type="match status" value="1"/>
</dbReference>
<dbReference type="PATRIC" id="fig|1321820.3.peg.653"/>
<proteinExistence type="predicted"/>
<dbReference type="Proteomes" id="UP000016637">
    <property type="component" value="Unassembled WGS sequence"/>
</dbReference>
<sequence length="118" mass="13629">MIEMKKTFEQHLENFTETSAEIALEKINTEDKFVLFIGRSSCPFCRKFMPKLSEVVVENNFKAYFINSQNSDDIVKIEELREKYSIKTVPGLLVAKNNIVKVVCNSGLSKEEIKEFIN</sequence>
<dbReference type="EMBL" id="AWVP01000042">
    <property type="protein sequence ID" value="ERK58871.1"/>
    <property type="molecule type" value="Genomic_DNA"/>
</dbReference>
<comment type="caution">
    <text evidence="1">The sequence shown here is derived from an EMBL/GenBank/DDBJ whole genome shotgun (WGS) entry which is preliminary data.</text>
</comment>
<dbReference type="CDD" id="cd02947">
    <property type="entry name" value="TRX_family"/>
    <property type="match status" value="1"/>
</dbReference>
<name>U2QQS3_9BACL</name>
<dbReference type="InterPro" id="IPR046698">
    <property type="entry name" value="PedC-like"/>
</dbReference>
<dbReference type="InterPro" id="IPR036249">
    <property type="entry name" value="Thioredoxin-like_sf"/>
</dbReference>
<accession>U2QQS3</accession>
<organism evidence="1 2">
    <name type="scientific">Gemella bergeri ATCC 700627</name>
    <dbReference type="NCBI Taxonomy" id="1321820"/>
    <lineage>
        <taxon>Bacteria</taxon>
        <taxon>Bacillati</taxon>
        <taxon>Bacillota</taxon>
        <taxon>Bacilli</taxon>
        <taxon>Bacillales</taxon>
        <taxon>Gemellaceae</taxon>
        <taxon>Gemella</taxon>
    </lineage>
</organism>
<dbReference type="SUPFAM" id="SSF52833">
    <property type="entry name" value="Thioredoxin-like"/>
    <property type="match status" value="1"/>
</dbReference>
<dbReference type="eggNOG" id="COG0526">
    <property type="taxonomic scope" value="Bacteria"/>
</dbReference>
<keyword evidence="2" id="KW-1185">Reference proteome</keyword>
<gene>
    <name evidence="1" type="ORF">HMPREF1983_00667</name>
</gene>
<protein>
    <submittedName>
        <fullName evidence="1">Putative bacteriocin transport accessory protein</fullName>
    </submittedName>
</protein>
<dbReference type="AlphaFoldDB" id="U2QQS3"/>